<evidence type="ECO:0000313" key="3">
    <source>
        <dbReference type="Proteomes" id="UP001642483"/>
    </source>
</evidence>
<protein>
    <recommendedName>
        <fullName evidence="1">Protein-PII uridylyltransferase N-terminal domain-containing protein</fullName>
    </recommendedName>
</protein>
<feature type="domain" description="Protein-PII uridylyltransferase N-terminal" evidence="1">
    <location>
        <begin position="166"/>
        <end position="243"/>
    </location>
</feature>
<gene>
    <name evidence="2" type="ORF">CVLEPA_LOCUS26206</name>
</gene>
<dbReference type="PANTHER" id="PTHR19959:SF119">
    <property type="entry name" value="FUNGAL LIPASE-LIKE DOMAIN-CONTAINING PROTEIN"/>
    <property type="match status" value="1"/>
</dbReference>
<dbReference type="InterPro" id="IPR005105">
    <property type="entry name" value="GlnD_Uridyltrans_N"/>
</dbReference>
<organism evidence="2 3">
    <name type="scientific">Clavelina lepadiformis</name>
    <name type="common">Light-bulb sea squirt</name>
    <name type="synonym">Ascidia lepadiformis</name>
    <dbReference type="NCBI Taxonomy" id="159417"/>
    <lineage>
        <taxon>Eukaryota</taxon>
        <taxon>Metazoa</taxon>
        <taxon>Chordata</taxon>
        <taxon>Tunicata</taxon>
        <taxon>Ascidiacea</taxon>
        <taxon>Aplousobranchia</taxon>
        <taxon>Clavelinidae</taxon>
        <taxon>Clavelina</taxon>
    </lineage>
</organism>
<accession>A0ABP0GML3</accession>
<dbReference type="EMBL" id="CAWYQH010000130">
    <property type="protein sequence ID" value="CAK8692976.1"/>
    <property type="molecule type" value="Genomic_DNA"/>
</dbReference>
<proteinExistence type="predicted"/>
<reference evidence="2 3" key="1">
    <citation type="submission" date="2024-02" db="EMBL/GenBank/DDBJ databases">
        <authorList>
            <person name="Daric V."/>
            <person name="Darras S."/>
        </authorList>
    </citation>
    <scope>NUCLEOTIDE SEQUENCE [LARGE SCALE GENOMIC DNA]</scope>
</reference>
<dbReference type="PANTHER" id="PTHR19959">
    <property type="entry name" value="KINESIN LIGHT CHAIN"/>
    <property type="match status" value="1"/>
</dbReference>
<dbReference type="SMART" id="SM00028">
    <property type="entry name" value="TPR"/>
    <property type="match status" value="2"/>
</dbReference>
<dbReference type="Pfam" id="PF03445">
    <property type="entry name" value="DUF294"/>
    <property type="match status" value="1"/>
</dbReference>
<comment type="caution">
    <text evidence="2">The sequence shown here is derived from an EMBL/GenBank/DDBJ whole genome shotgun (WGS) entry which is preliminary data.</text>
</comment>
<dbReference type="InterPro" id="IPR011990">
    <property type="entry name" value="TPR-like_helical_dom_sf"/>
</dbReference>
<dbReference type="Gene3D" id="1.25.40.10">
    <property type="entry name" value="Tetratricopeptide repeat domain"/>
    <property type="match status" value="1"/>
</dbReference>
<evidence type="ECO:0000259" key="1">
    <source>
        <dbReference type="Pfam" id="PF03445"/>
    </source>
</evidence>
<sequence length="758" mass="87481">MSIWLLHHSRTSMGNRFSKLSDEALWTKELDLADELRKSCDEKGKETDLEKSADILHQLGLLYAQSSPDKISLIRSATLLNAAIIRNPGKKLFLKDLSKLCLQVLEVASRDIKRKMSEVDLLGVASLVAKKLQTMRDETKKKLSKLHIIPSNVATKEKLINLENEKIADVRDIQQWITAEYTQIMKHISLKVVEIMGKSPCEYAIAGMGSLARSEITPYSDFEHIILLEEGIKGQPGHEDKLNYFRWFSVIFQIIIVNLQETIVPSVAIPSLNDFMKPGGDWFFDTQTTRGVSFDGLMPYACKLPLGRFQKTKAKPWKTELIKEVSEMSKYLDSEEDIKNGYHLCDILMRTCYVCGNEKIFNEFSRQVKAKVEEKKESNHTQFLRQLDEDLGNFDAFDSLTALQTSSKCNIKQVLYRSTSLFISALGRFYSVDEGSSFAIIERLLESGIIDQDLAHRLSYAVAIACEVRLKIYMSKGGQDDYVIQNEVYDIFFNNITKQLAKNIGEKSMVDYFMIADSLQRALRSDKKLMKTHFEVTSQPERTFQLLDLLGFYEQCISEWEIFQKLENPPSLSFSDDLWIRHRVARACYVKRHFQKSFDMYDWLDQQTIVENILKGDVKVHKIWCMLYLNRYEDAVKYAEDEQITLEELNLTVDIKFDQLSELIFVHAKSKQKLKRYENACDIYREALKYLSHPDLRVKDVRKAECHLGIGNCLFELGRYSEAKRKANEALQSFSHHQSGYTRNVENECNILLAKCCA</sequence>
<keyword evidence="3" id="KW-1185">Reference proteome</keyword>
<name>A0ABP0GML3_CLALP</name>
<dbReference type="InterPro" id="IPR019734">
    <property type="entry name" value="TPR_rpt"/>
</dbReference>
<dbReference type="Proteomes" id="UP001642483">
    <property type="component" value="Unassembled WGS sequence"/>
</dbReference>
<evidence type="ECO:0000313" key="2">
    <source>
        <dbReference type="EMBL" id="CAK8692976.1"/>
    </source>
</evidence>
<dbReference type="SUPFAM" id="SSF48452">
    <property type="entry name" value="TPR-like"/>
    <property type="match status" value="1"/>
</dbReference>